<protein>
    <submittedName>
        <fullName evidence="3">Uncharacterized protein</fullName>
    </submittedName>
</protein>
<keyword evidence="4" id="KW-1185">Reference proteome</keyword>
<name>A0A5J9T9T7_9POAL</name>
<accession>A0A5J9T9T7</accession>
<evidence type="ECO:0000313" key="4">
    <source>
        <dbReference type="Proteomes" id="UP000324897"/>
    </source>
</evidence>
<feature type="compositionally biased region" description="Pro residues" evidence="1">
    <location>
        <begin position="45"/>
        <end position="54"/>
    </location>
</feature>
<dbReference type="AlphaFoldDB" id="A0A5J9T9T7"/>
<reference evidence="3 4" key="1">
    <citation type="journal article" date="2019" name="Sci. Rep.">
        <title>A high-quality genome of Eragrostis curvula grass provides insights into Poaceae evolution and supports new strategies to enhance forage quality.</title>
        <authorList>
            <person name="Carballo J."/>
            <person name="Santos B.A.C.M."/>
            <person name="Zappacosta D."/>
            <person name="Garbus I."/>
            <person name="Selva J.P."/>
            <person name="Gallo C.A."/>
            <person name="Diaz A."/>
            <person name="Albertini E."/>
            <person name="Caccamo M."/>
            <person name="Echenique V."/>
        </authorList>
    </citation>
    <scope>NUCLEOTIDE SEQUENCE [LARGE SCALE GENOMIC DNA]</scope>
    <source>
        <strain evidence="4">cv. Victoria</strain>
        <tissue evidence="3">Leaf</tissue>
    </source>
</reference>
<sequence>MIRTHAPSSEEVNKAVILPLSLPRAMALAGTFSSHAAEAPAAPGGDPPADPPTKLPTAPGTNPPAAPTEDPPADPVVKPPVTEPTAPVPKFDLGEKGIPGESPFGTRHPGRDP</sequence>
<proteinExistence type="predicted"/>
<evidence type="ECO:0000313" key="2">
    <source>
        <dbReference type="EMBL" id="TVT96657.1"/>
    </source>
</evidence>
<evidence type="ECO:0000256" key="1">
    <source>
        <dbReference type="SAM" id="MobiDB-lite"/>
    </source>
</evidence>
<dbReference type="Proteomes" id="UP000324897">
    <property type="component" value="Chromosome 3"/>
</dbReference>
<dbReference type="EMBL" id="RWGY01000039">
    <property type="protein sequence ID" value="TVU08007.1"/>
    <property type="molecule type" value="Genomic_DNA"/>
</dbReference>
<dbReference type="Gramene" id="TVU08007">
    <property type="protein sequence ID" value="TVU08007"/>
    <property type="gene ID" value="EJB05_41389"/>
</dbReference>
<organism evidence="3 4">
    <name type="scientific">Eragrostis curvula</name>
    <name type="common">weeping love grass</name>
    <dbReference type="NCBI Taxonomy" id="38414"/>
    <lineage>
        <taxon>Eukaryota</taxon>
        <taxon>Viridiplantae</taxon>
        <taxon>Streptophyta</taxon>
        <taxon>Embryophyta</taxon>
        <taxon>Tracheophyta</taxon>
        <taxon>Spermatophyta</taxon>
        <taxon>Magnoliopsida</taxon>
        <taxon>Liliopsida</taxon>
        <taxon>Poales</taxon>
        <taxon>Poaceae</taxon>
        <taxon>PACMAD clade</taxon>
        <taxon>Chloridoideae</taxon>
        <taxon>Eragrostideae</taxon>
        <taxon>Eragrostidinae</taxon>
        <taxon>Eragrostis</taxon>
    </lineage>
</organism>
<comment type="caution">
    <text evidence="3">The sequence shown here is derived from an EMBL/GenBank/DDBJ whole genome shotgun (WGS) entry which is preliminary data.</text>
</comment>
<gene>
    <name evidence="3" type="ORF">EJB05_41389</name>
    <name evidence="2" type="ORF">EJB05_58127</name>
</gene>
<feature type="region of interest" description="Disordered" evidence="1">
    <location>
        <begin position="36"/>
        <end position="113"/>
    </location>
</feature>
<dbReference type="EMBL" id="RWGY01001141">
    <property type="protein sequence ID" value="TVT96657.1"/>
    <property type="molecule type" value="Genomic_DNA"/>
</dbReference>
<feature type="compositionally biased region" description="Pro residues" evidence="1">
    <location>
        <begin position="61"/>
        <end position="82"/>
    </location>
</feature>
<dbReference type="Gramene" id="TVT96657">
    <property type="protein sequence ID" value="TVT96657"/>
    <property type="gene ID" value="EJB05_58127"/>
</dbReference>
<evidence type="ECO:0000313" key="3">
    <source>
        <dbReference type="EMBL" id="TVU08007.1"/>
    </source>
</evidence>